<gene>
    <name evidence="1" type="ORF">MTR67_034434</name>
</gene>
<organism evidence="1 2">
    <name type="scientific">Solanum verrucosum</name>
    <dbReference type="NCBI Taxonomy" id="315347"/>
    <lineage>
        <taxon>Eukaryota</taxon>
        <taxon>Viridiplantae</taxon>
        <taxon>Streptophyta</taxon>
        <taxon>Embryophyta</taxon>
        <taxon>Tracheophyta</taxon>
        <taxon>Spermatophyta</taxon>
        <taxon>Magnoliopsida</taxon>
        <taxon>eudicotyledons</taxon>
        <taxon>Gunneridae</taxon>
        <taxon>Pentapetalae</taxon>
        <taxon>asterids</taxon>
        <taxon>lamiids</taxon>
        <taxon>Solanales</taxon>
        <taxon>Solanaceae</taxon>
        <taxon>Solanoideae</taxon>
        <taxon>Solaneae</taxon>
        <taxon>Solanum</taxon>
    </lineage>
</organism>
<protein>
    <submittedName>
        <fullName evidence="1">Uncharacterized protein</fullName>
    </submittedName>
</protein>
<dbReference type="AlphaFoldDB" id="A0AAF0U8E1"/>
<evidence type="ECO:0000313" key="1">
    <source>
        <dbReference type="EMBL" id="WMV41049.1"/>
    </source>
</evidence>
<dbReference type="Proteomes" id="UP001234989">
    <property type="component" value="Chromosome 8"/>
</dbReference>
<proteinExistence type="predicted"/>
<accession>A0AAF0U8E1</accession>
<evidence type="ECO:0000313" key="2">
    <source>
        <dbReference type="Proteomes" id="UP001234989"/>
    </source>
</evidence>
<dbReference type="EMBL" id="CP133619">
    <property type="protein sequence ID" value="WMV41049.1"/>
    <property type="molecule type" value="Genomic_DNA"/>
</dbReference>
<name>A0AAF0U8E1_SOLVR</name>
<keyword evidence="2" id="KW-1185">Reference proteome</keyword>
<reference evidence="1" key="1">
    <citation type="submission" date="2023-08" db="EMBL/GenBank/DDBJ databases">
        <title>A de novo genome assembly of Solanum verrucosum Schlechtendal, a Mexican diploid species geographically isolated from the other diploid A-genome species in potato relatives.</title>
        <authorList>
            <person name="Hosaka K."/>
        </authorList>
    </citation>
    <scope>NUCLEOTIDE SEQUENCE</scope>
    <source>
        <tissue evidence="1">Young leaves</tissue>
    </source>
</reference>
<sequence length="30" mass="3329">MVSSLLVTLRWYFSVDGGMGCYPYIAQSIA</sequence>